<name>A0A0S4M2G2_9BURK</name>
<dbReference type="AlphaFoldDB" id="A0A0S4M2G2"/>
<sequence length="199" mass="20938">MAINGGKGAVGGAASVSGAVGDVGAVGDDSDSNSSSTLLSLSQSSSADVVSSSSSDSELEGTSDPIRTLERRIVNYCRSAVGDILHAEGIRARHAVESGSATKEDILSPENKSRLYDMFICSVISEYSSAREMLSDELLSNSDIMEAVTSKVSQDAFSIFESRFSIFAETNLDRYLGSSSPIARSLTDLDTALRGLFNK</sequence>
<evidence type="ECO:0000256" key="1">
    <source>
        <dbReference type="SAM" id="MobiDB-lite"/>
    </source>
</evidence>
<keyword evidence="3" id="KW-1185">Reference proteome</keyword>
<reference evidence="3" key="1">
    <citation type="submission" date="2015-11" db="EMBL/GenBank/DDBJ databases">
        <authorList>
            <person name="Seth-Smith H.M.B."/>
        </authorList>
    </citation>
    <scope>NUCLEOTIDE SEQUENCE [LARGE SCALE GENOMIC DNA]</scope>
    <source>
        <strain evidence="3">2013Ark11</strain>
    </source>
</reference>
<proteinExistence type="predicted"/>
<feature type="region of interest" description="Disordered" evidence="1">
    <location>
        <begin position="21"/>
        <end position="63"/>
    </location>
</feature>
<feature type="compositionally biased region" description="Low complexity" evidence="1">
    <location>
        <begin position="21"/>
        <end position="56"/>
    </location>
</feature>
<protein>
    <submittedName>
        <fullName evidence="2">Uncharacterized protein</fullName>
    </submittedName>
</protein>
<dbReference type="Proteomes" id="UP000198651">
    <property type="component" value="Chromosome I"/>
</dbReference>
<dbReference type="EMBL" id="LN906597">
    <property type="protein sequence ID" value="CUT17975.1"/>
    <property type="molecule type" value="Genomic_DNA"/>
</dbReference>
<gene>
    <name evidence="2" type="ORF">Ark11_1162</name>
</gene>
<evidence type="ECO:0000313" key="3">
    <source>
        <dbReference type="Proteomes" id="UP000198651"/>
    </source>
</evidence>
<accession>A0A0S4M2G2</accession>
<dbReference type="RefSeq" id="WP_092490576.1">
    <property type="nucleotide sequence ID" value="NZ_LN906597.1"/>
</dbReference>
<organism evidence="2 3">
    <name type="scientific">Candidatus Ichthyocystis hellenicum</name>
    <dbReference type="NCBI Taxonomy" id="1561003"/>
    <lineage>
        <taxon>Bacteria</taxon>
        <taxon>Pseudomonadati</taxon>
        <taxon>Pseudomonadota</taxon>
        <taxon>Betaproteobacteria</taxon>
        <taxon>Burkholderiales</taxon>
        <taxon>Candidatus Ichthyocystis</taxon>
    </lineage>
</organism>
<dbReference type="OrthoDB" id="9998580at2"/>
<evidence type="ECO:0000313" key="2">
    <source>
        <dbReference type="EMBL" id="CUT17975.1"/>
    </source>
</evidence>